<gene>
    <name evidence="2" type="ORF">S01H1_09251</name>
</gene>
<name>X0T3A3_9ZZZZ</name>
<feature type="non-terminal residue" evidence="2">
    <location>
        <position position="1"/>
    </location>
</feature>
<feature type="compositionally biased region" description="Polar residues" evidence="1">
    <location>
        <begin position="1"/>
        <end position="12"/>
    </location>
</feature>
<evidence type="ECO:0000313" key="2">
    <source>
        <dbReference type="EMBL" id="GAF82657.1"/>
    </source>
</evidence>
<dbReference type="EMBL" id="BARS01004728">
    <property type="protein sequence ID" value="GAF82657.1"/>
    <property type="molecule type" value="Genomic_DNA"/>
</dbReference>
<proteinExistence type="predicted"/>
<feature type="region of interest" description="Disordered" evidence="1">
    <location>
        <begin position="1"/>
        <end position="23"/>
    </location>
</feature>
<feature type="compositionally biased region" description="Basic and acidic residues" evidence="1">
    <location>
        <begin position="13"/>
        <end position="23"/>
    </location>
</feature>
<reference evidence="2" key="1">
    <citation type="journal article" date="2014" name="Front. Microbiol.">
        <title>High frequency of phylogenetically diverse reductive dehalogenase-homologous genes in deep subseafloor sedimentary metagenomes.</title>
        <authorList>
            <person name="Kawai M."/>
            <person name="Futagami T."/>
            <person name="Toyoda A."/>
            <person name="Takaki Y."/>
            <person name="Nishi S."/>
            <person name="Hori S."/>
            <person name="Arai W."/>
            <person name="Tsubouchi T."/>
            <person name="Morono Y."/>
            <person name="Uchiyama I."/>
            <person name="Ito T."/>
            <person name="Fujiyama A."/>
            <person name="Inagaki F."/>
            <person name="Takami H."/>
        </authorList>
    </citation>
    <scope>NUCLEOTIDE SEQUENCE</scope>
    <source>
        <strain evidence="2">Expedition CK06-06</strain>
    </source>
</reference>
<evidence type="ECO:0000256" key="1">
    <source>
        <dbReference type="SAM" id="MobiDB-lite"/>
    </source>
</evidence>
<protein>
    <submittedName>
        <fullName evidence="2">Uncharacterized protein</fullName>
    </submittedName>
</protein>
<comment type="caution">
    <text evidence="2">The sequence shown here is derived from an EMBL/GenBank/DDBJ whole genome shotgun (WGS) entry which is preliminary data.</text>
</comment>
<feature type="compositionally biased region" description="Low complexity" evidence="1">
    <location>
        <begin position="47"/>
        <end position="63"/>
    </location>
</feature>
<accession>X0T3A3</accession>
<dbReference type="AlphaFoldDB" id="X0T3A3"/>
<organism evidence="2">
    <name type="scientific">marine sediment metagenome</name>
    <dbReference type="NCBI Taxonomy" id="412755"/>
    <lineage>
        <taxon>unclassified sequences</taxon>
        <taxon>metagenomes</taxon>
        <taxon>ecological metagenomes</taxon>
    </lineage>
</organism>
<sequence>DEEAHNAQSETDLQQKLEDSKGRLEMAVQDVRELKTRNADLQEQLAEAKSNQSSASEAAAGESLDWEAQKRKLLASLENDFDDEEEDDQQERLTINGTISITDRVVAEKDSEIEDLKKLLEEQASQVGDMAVGAAAVAELLDHDDLVCEERSRLEGIQKEWKEKLRKAEIDISLERAKLARERVELDGRIRKLEAEQAEGQSAPEQGKTARRSGGRWLARLGLKDSDDES</sequence>
<feature type="region of interest" description="Disordered" evidence="1">
    <location>
        <begin position="44"/>
        <end position="63"/>
    </location>
</feature>
<feature type="region of interest" description="Disordered" evidence="1">
    <location>
        <begin position="194"/>
        <end position="230"/>
    </location>
</feature>